<feature type="signal peptide" evidence="3">
    <location>
        <begin position="1"/>
        <end position="25"/>
    </location>
</feature>
<accession>A0ABT3LCK0</accession>
<evidence type="ECO:0000256" key="1">
    <source>
        <dbReference type="ARBA" id="ARBA00006096"/>
    </source>
</evidence>
<feature type="chain" id="PRO_5046389236" evidence="3">
    <location>
        <begin position="26"/>
        <end position="474"/>
    </location>
</feature>
<evidence type="ECO:0000313" key="5">
    <source>
        <dbReference type="Proteomes" id="UP001526426"/>
    </source>
</evidence>
<evidence type="ECO:0000256" key="2">
    <source>
        <dbReference type="ARBA" id="ARBA00022801"/>
    </source>
</evidence>
<keyword evidence="5" id="KW-1185">Reference proteome</keyword>
<dbReference type="Gene3D" id="3.50.80.20">
    <property type="entry name" value="D-Ala-D-Ala carboxypeptidase C, peptidase S13"/>
    <property type="match status" value="1"/>
</dbReference>
<keyword evidence="2 4" id="KW-0378">Hydrolase</keyword>
<comment type="similarity">
    <text evidence="1">Belongs to the peptidase S13 family.</text>
</comment>
<keyword evidence="4" id="KW-0121">Carboxypeptidase</keyword>
<sequence length="474" mass="51927">MTITMKWILSAIATLGILAPLPTVAAPLCRTELPGAITRIINRPEWERSRWGLLIQPLDDDTPLYNHQGTAYFNPASSAKLLTTAAALHHFGPDYRILTPIQITGRPPRLQTLRLIGKGDPTLTPQDLQTFAQYLGEQGVTEIDRLIVEDGYLPGPATHPTWEFSDLYFYYGMVVNSLILNENSFPLTITPQQPGQPVAITSEDGLALAQWEIENQARSAPPETPYSLQMTGRVGEPVLAFRGRFPVDTAPRQWRMALRDPGAYFLAQLEQSLQAEGITVQSTQIDRTPQRHKGKETFLLQSPPLSQLLQDTNQPSNNLYAEVLLQTLGLGVGQESSLSALTVILSQLGVEADTHQLRDGSGLSRHNLLSPLALVQTLQGMETTPHREVFRASLPVAGVSGTLQGRFQDTPLAGVLLAKTGTMTGVSTLAGYVDQPDGSTVVFSIMVNQSEQAISRQRAAIDEIVLLLWNLQDC</sequence>
<keyword evidence="3" id="KW-0732">Signal</keyword>
<dbReference type="EC" id="3.4.16.4" evidence="4"/>
<dbReference type="EMBL" id="JAIHOM010000165">
    <property type="protein sequence ID" value="MCW6038710.1"/>
    <property type="molecule type" value="Genomic_DNA"/>
</dbReference>
<proteinExistence type="inferred from homology"/>
<dbReference type="SUPFAM" id="SSF56601">
    <property type="entry name" value="beta-lactamase/transpeptidase-like"/>
    <property type="match status" value="1"/>
</dbReference>
<dbReference type="Gene3D" id="3.40.710.10">
    <property type="entry name" value="DD-peptidase/beta-lactamase superfamily"/>
    <property type="match status" value="2"/>
</dbReference>
<dbReference type="GO" id="GO:0009002">
    <property type="term" value="F:serine-type D-Ala-D-Ala carboxypeptidase activity"/>
    <property type="evidence" value="ECO:0007669"/>
    <property type="project" value="UniProtKB-EC"/>
</dbReference>
<evidence type="ECO:0000313" key="4">
    <source>
        <dbReference type="EMBL" id="MCW6038710.1"/>
    </source>
</evidence>
<dbReference type="InterPro" id="IPR000667">
    <property type="entry name" value="Peptidase_S13"/>
</dbReference>
<gene>
    <name evidence="4" type="primary">dacB</name>
    <name evidence="4" type="ORF">K4A83_20895</name>
</gene>
<keyword evidence="4" id="KW-0645">Protease</keyword>
<protein>
    <submittedName>
        <fullName evidence="4">D-alanyl-D-alanine carboxypeptidase/D-alanyl-D-alanine-endopeptidase</fullName>
        <ecNumber evidence="4">3.4.16.4</ecNumber>
    </submittedName>
</protein>
<comment type="caution">
    <text evidence="4">The sequence shown here is derived from an EMBL/GenBank/DDBJ whole genome shotgun (WGS) entry which is preliminary data.</text>
</comment>
<dbReference type="PANTHER" id="PTHR30023:SF0">
    <property type="entry name" value="PENICILLIN-SENSITIVE CARBOXYPEPTIDASE A"/>
    <property type="match status" value="1"/>
</dbReference>
<dbReference type="PANTHER" id="PTHR30023">
    <property type="entry name" value="D-ALANYL-D-ALANINE CARBOXYPEPTIDASE"/>
    <property type="match status" value="1"/>
</dbReference>
<organism evidence="4 5">
    <name type="scientific">Spirulina subsalsa FACHB-351</name>
    <dbReference type="NCBI Taxonomy" id="234711"/>
    <lineage>
        <taxon>Bacteria</taxon>
        <taxon>Bacillati</taxon>
        <taxon>Cyanobacteriota</taxon>
        <taxon>Cyanophyceae</taxon>
        <taxon>Spirulinales</taxon>
        <taxon>Spirulinaceae</taxon>
        <taxon>Spirulina</taxon>
    </lineage>
</organism>
<reference evidence="4 5" key="1">
    <citation type="submission" date="2021-08" db="EMBL/GenBank/DDBJ databases">
        <title>Draft genome sequence of Spirulina subsalsa with high tolerance to salinity and hype-accumulation of phycocyanin.</title>
        <authorList>
            <person name="Pei H."/>
            <person name="Jiang L."/>
        </authorList>
    </citation>
    <scope>NUCLEOTIDE SEQUENCE [LARGE SCALE GENOMIC DNA]</scope>
    <source>
        <strain evidence="4 5">FACHB-351</strain>
    </source>
</reference>
<dbReference type="InterPro" id="IPR012338">
    <property type="entry name" value="Beta-lactam/transpept-like"/>
</dbReference>
<dbReference type="Pfam" id="PF02113">
    <property type="entry name" value="Peptidase_S13"/>
    <property type="match status" value="1"/>
</dbReference>
<evidence type="ECO:0000256" key="3">
    <source>
        <dbReference type="SAM" id="SignalP"/>
    </source>
</evidence>
<dbReference type="Proteomes" id="UP001526426">
    <property type="component" value="Unassembled WGS sequence"/>
</dbReference>
<dbReference type="PRINTS" id="PR00922">
    <property type="entry name" value="DADACBPTASE3"/>
</dbReference>
<name>A0ABT3LCK0_9CYAN</name>
<dbReference type="NCBIfam" id="TIGR00666">
    <property type="entry name" value="PBP4"/>
    <property type="match status" value="1"/>
</dbReference>